<dbReference type="AlphaFoldDB" id="A0A518G845"/>
<dbReference type="KEGG" id="ahel:Q31a_30730"/>
<dbReference type="OrthoDB" id="276004at2"/>
<protein>
    <recommendedName>
        <fullName evidence="3">Hemerythrin-like domain-containing protein</fullName>
    </recommendedName>
</protein>
<dbReference type="EMBL" id="CP036298">
    <property type="protein sequence ID" value="QDV24752.1"/>
    <property type="molecule type" value="Genomic_DNA"/>
</dbReference>
<organism evidence="1 2">
    <name type="scientific">Aureliella helgolandensis</name>
    <dbReference type="NCBI Taxonomy" id="2527968"/>
    <lineage>
        <taxon>Bacteria</taxon>
        <taxon>Pseudomonadati</taxon>
        <taxon>Planctomycetota</taxon>
        <taxon>Planctomycetia</taxon>
        <taxon>Pirellulales</taxon>
        <taxon>Pirellulaceae</taxon>
        <taxon>Aureliella</taxon>
    </lineage>
</organism>
<evidence type="ECO:0000313" key="1">
    <source>
        <dbReference type="EMBL" id="QDV24752.1"/>
    </source>
</evidence>
<evidence type="ECO:0008006" key="3">
    <source>
        <dbReference type="Google" id="ProtNLM"/>
    </source>
</evidence>
<proteinExistence type="predicted"/>
<gene>
    <name evidence="1" type="ORF">Q31a_30730</name>
</gene>
<dbReference type="Proteomes" id="UP000318017">
    <property type="component" value="Chromosome"/>
</dbReference>
<accession>A0A518G845</accession>
<evidence type="ECO:0000313" key="2">
    <source>
        <dbReference type="Proteomes" id="UP000318017"/>
    </source>
</evidence>
<reference evidence="1 2" key="1">
    <citation type="submission" date="2019-02" db="EMBL/GenBank/DDBJ databases">
        <title>Deep-cultivation of Planctomycetes and their phenomic and genomic characterization uncovers novel biology.</title>
        <authorList>
            <person name="Wiegand S."/>
            <person name="Jogler M."/>
            <person name="Boedeker C."/>
            <person name="Pinto D."/>
            <person name="Vollmers J."/>
            <person name="Rivas-Marin E."/>
            <person name="Kohn T."/>
            <person name="Peeters S.H."/>
            <person name="Heuer A."/>
            <person name="Rast P."/>
            <person name="Oberbeckmann S."/>
            <person name="Bunk B."/>
            <person name="Jeske O."/>
            <person name="Meyerdierks A."/>
            <person name="Storesund J.E."/>
            <person name="Kallscheuer N."/>
            <person name="Luecker S."/>
            <person name="Lage O.M."/>
            <person name="Pohl T."/>
            <person name="Merkel B.J."/>
            <person name="Hornburger P."/>
            <person name="Mueller R.-W."/>
            <person name="Bruemmer F."/>
            <person name="Labrenz M."/>
            <person name="Spormann A.M."/>
            <person name="Op den Camp H."/>
            <person name="Overmann J."/>
            <person name="Amann R."/>
            <person name="Jetten M.S.M."/>
            <person name="Mascher T."/>
            <person name="Medema M.H."/>
            <person name="Devos D.P."/>
            <person name="Kaster A.-K."/>
            <person name="Ovreas L."/>
            <person name="Rohde M."/>
            <person name="Galperin M.Y."/>
            <person name="Jogler C."/>
        </authorList>
    </citation>
    <scope>NUCLEOTIDE SEQUENCE [LARGE SCALE GENOMIC DNA]</scope>
    <source>
        <strain evidence="1 2">Q31a</strain>
    </source>
</reference>
<dbReference type="RefSeq" id="WP_145078839.1">
    <property type="nucleotide sequence ID" value="NZ_CP036298.1"/>
</dbReference>
<sequence>MSTLSSSKQTTIVNAAFLQEVKDSNYELWATLHELRELVETNETGDSCRKFVLSLEHLRDSLALEFSLEETYGYITGARVLRTDATGDAECTRRQHGALYLQLQEICEQAEEAEYRGTIARDLAELMEAYAAFDSSFLAHEALEARVIDASLGKSIEQFE</sequence>
<keyword evidence="2" id="KW-1185">Reference proteome</keyword>
<name>A0A518G845_9BACT</name>